<dbReference type="EMBL" id="BGPR01045326">
    <property type="protein sequence ID" value="GBO22208.1"/>
    <property type="molecule type" value="Genomic_DNA"/>
</dbReference>
<proteinExistence type="predicted"/>
<evidence type="ECO:0000313" key="2">
    <source>
        <dbReference type="Proteomes" id="UP000499080"/>
    </source>
</evidence>
<reference evidence="1 2" key="1">
    <citation type="journal article" date="2019" name="Sci. Rep.">
        <title>Orb-weaving spider Araneus ventricosus genome elucidates the spidroin gene catalogue.</title>
        <authorList>
            <person name="Kono N."/>
            <person name="Nakamura H."/>
            <person name="Ohtoshi R."/>
            <person name="Moran D.A.P."/>
            <person name="Shinohara A."/>
            <person name="Yoshida Y."/>
            <person name="Fujiwara M."/>
            <person name="Mori M."/>
            <person name="Tomita M."/>
            <person name="Arakawa K."/>
        </authorList>
    </citation>
    <scope>NUCLEOTIDE SEQUENCE [LARGE SCALE GENOMIC DNA]</scope>
</reference>
<name>A0A4Y2VCC7_ARAVE</name>
<organism evidence="1 2">
    <name type="scientific">Araneus ventricosus</name>
    <name type="common">Orbweaver spider</name>
    <name type="synonym">Epeira ventricosa</name>
    <dbReference type="NCBI Taxonomy" id="182803"/>
    <lineage>
        <taxon>Eukaryota</taxon>
        <taxon>Metazoa</taxon>
        <taxon>Ecdysozoa</taxon>
        <taxon>Arthropoda</taxon>
        <taxon>Chelicerata</taxon>
        <taxon>Arachnida</taxon>
        <taxon>Araneae</taxon>
        <taxon>Araneomorphae</taxon>
        <taxon>Entelegynae</taxon>
        <taxon>Araneoidea</taxon>
        <taxon>Araneidae</taxon>
        <taxon>Araneus</taxon>
    </lineage>
</organism>
<dbReference type="OrthoDB" id="125347at2759"/>
<dbReference type="Proteomes" id="UP000499080">
    <property type="component" value="Unassembled WGS sequence"/>
</dbReference>
<comment type="caution">
    <text evidence="1">The sequence shown here is derived from an EMBL/GenBank/DDBJ whole genome shotgun (WGS) entry which is preliminary data.</text>
</comment>
<protein>
    <submittedName>
        <fullName evidence="1">Uncharacterized protein</fullName>
    </submittedName>
</protein>
<evidence type="ECO:0000313" key="1">
    <source>
        <dbReference type="EMBL" id="GBO22208.1"/>
    </source>
</evidence>
<gene>
    <name evidence="1" type="ORF">AVEN_237342_1</name>
</gene>
<keyword evidence="2" id="KW-1185">Reference proteome</keyword>
<accession>A0A4Y2VCC7</accession>
<sequence length="120" mass="13964">MELGRAALSEPTERGKGALFIFSLIPHKWQSLCVVLAETHLVDSYLLSLDRGWVLFLKEMFILEQCWHRGEWARRKQEDDPGVIEKPDDLSKEEYKAWINIESNLEKAEKLQKKQSAKHG</sequence>
<dbReference type="AlphaFoldDB" id="A0A4Y2VCC7"/>